<feature type="domain" description="Peptidoglycan binding-like" evidence="1">
    <location>
        <begin position="2"/>
        <end position="44"/>
    </location>
</feature>
<evidence type="ECO:0000313" key="2">
    <source>
        <dbReference type="EMBL" id="MEU3557850.1"/>
    </source>
</evidence>
<sequence>MKEVQALLLHHHGYSVGPKEVDGCFGAGTEPAVKWLQRAHGAPVCG</sequence>
<dbReference type="EMBL" id="JBEZUR010000072">
    <property type="protein sequence ID" value="MEU3557850.1"/>
    <property type="molecule type" value="Genomic_DNA"/>
</dbReference>
<evidence type="ECO:0000313" key="3">
    <source>
        <dbReference type="Proteomes" id="UP001550850"/>
    </source>
</evidence>
<dbReference type="Gene3D" id="1.10.101.10">
    <property type="entry name" value="PGBD-like superfamily/PGBD"/>
    <property type="match status" value="1"/>
</dbReference>
<dbReference type="Pfam" id="PF01471">
    <property type="entry name" value="PG_binding_1"/>
    <property type="match status" value="1"/>
</dbReference>
<reference evidence="2 3" key="1">
    <citation type="submission" date="2024-06" db="EMBL/GenBank/DDBJ databases">
        <title>The Natural Products Discovery Center: Release of the First 8490 Sequenced Strains for Exploring Actinobacteria Biosynthetic Diversity.</title>
        <authorList>
            <person name="Kalkreuter E."/>
            <person name="Kautsar S.A."/>
            <person name="Yang D."/>
            <person name="Bader C.D."/>
            <person name="Teijaro C.N."/>
            <person name="Fluegel L."/>
            <person name="Davis C.M."/>
            <person name="Simpson J.R."/>
            <person name="Lauterbach L."/>
            <person name="Steele A.D."/>
            <person name="Gui C."/>
            <person name="Meng S."/>
            <person name="Li G."/>
            <person name="Viehrig K."/>
            <person name="Ye F."/>
            <person name="Su P."/>
            <person name="Kiefer A.F."/>
            <person name="Nichols A."/>
            <person name="Cepeda A.J."/>
            <person name="Yan W."/>
            <person name="Fan B."/>
            <person name="Jiang Y."/>
            <person name="Adhikari A."/>
            <person name="Zheng C.-J."/>
            <person name="Schuster L."/>
            <person name="Cowan T.M."/>
            <person name="Smanski M.J."/>
            <person name="Chevrette M.G."/>
            <person name="De Carvalho L.P.S."/>
            <person name="Shen B."/>
        </authorList>
    </citation>
    <scope>NUCLEOTIDE SEQUENCE [LARGE SCALE GENOMIC DNA]</scope>
    <source>
        <strain evidence="2 3">NPDC038104</strain>
    </source>
</reference>
<dbReference type="SUPFAM" id="SSF47090">
    <property type="entry name" value="PGBD-like"/>
    <property type="match status" value="1"/>
</dbReference>
<dbReference type="RefSeq" id="WP_159105741.1">
    <property type="nucleotide sequence ID" value="NZ_BEVZ01000009.1"/>
</dbReference>
<comment type="caution">
    <text evidence="2">The sequence shown here is derived from an EMBL/GenBank/DDBJ whole genome shotgun (WGS) entry which is preliminary data.</text>
</comment>
<proteinExistence type="predicted"/>
<dbReference type="InterPro" id="IPR002477">
    <property type="entry name" value="Peptidoglycan-bd-like"/>
</dbReference>
<keyword evidence="3" id="KW-1185">Reference proteome</keyword>
<organism evidence="2 3">
    <name type="scientific">Streptomyces fragilis</name>
    <dbReference type="NCBI Taxonomy" id="67301"/>
    <lineage>
        <taxon>Bacteria</taxon>
        <taxon>Bacillati</taxon>
        <taxon>Actinomycetota</taxon>
        <taxon>Actinomycetes</taxon>
        <taxon>Kitasatosporales</taxon>
        <taxon>Streptomycetaceae</taxon>
        <taxon>Streptomyces</taxon>
    </lineage>
</organism>
<gene>
    <name evidence="2" type="ORF">AB0E65_27120</name>
</gene>
<dbReference type="InterPro" id="IPR036366">
    <property type="entry name" value="PGBDSf"/>
</dbReference>
<dbReference type="InterPro" id="IPR036365">
    <property type="entry name" value="PGBD-like_sf"/>
</dbReference>
<protein>
    <submittedName>
        <fullName evidence="2">Peptidoglycan-binding domain-containing protein</fullName>
    </submittedName>
</protein>
<evidence type="ECO:0000259" key="1">
    <source>
        <dbReference type="Pfam" id="PF01471"/>
    </source>
</evidence>
<accession>A0ABV2YQ44</accession>
<dbReference type="Proteomes" id="UP001550850">
    <property type="component" value="Unassembled WGS sequence"/>
</dbReference>
<name>A0ABV2YQ44_9ACTN</name>